<dbReference type="Proteomes" id="UP001138540">
    <property type="component" value="Unassembled WGS sequence"/>
</dbReference>
<evidence type="ECO:0000256" key="2">
    <source>
        <dbReference type="ARBA" id="ARBA00022448"/>
    </source>
</evidence>
<organism evidence="8 9">
    <name type="scientific">Sphingobium lignivorans</name>
    <dbReference type="NCBI Taxonomy" id="2735886"/>
    <lineage>
        <taxon>Bacteria</taxon>
        <taxon>Pseudomonadati</taxon>
        <taxon>Pseudomonadota</taxon>
        <taxon>Alphaproteobacteria</taxon>
        <taxon>Sphingomonadales</taxon>
        <taxon>Sphingomonadaceae</taxon>
        <taxon>Sphingobium</taxon>
    </lineage>
</organism>
<evidence type="ECO:0000313" key="9">
    <source>
        <dbReference type="Proteomes" id="UP001138540"/>
    </source>
</evidence>
<evidence type="ECO:0000256" key="7">
    <source>
        <dbReference type="SAM" id="MobiDB-lite"/>
    </source>
</evidence>
<reference evidence="8 9" key="1">
    <citation type="submission" date="2020-08" db="EMBL/GenBank/DDBJ databases">
        <title>Exploring microbial biodiversity for novel pathways involved in the catabolism of aromatic compounds derived from lignin.</title>
        <authorList>
            <person name="Elkins J."/>
        </authorList>
    </citation>
    <scope>NUCLEOTIDE SEQUENCE [LARGE SCALE GENOMIC DNA]</scope>
    <source>
        <strain evidence="8 9">B1D3A</strain>
    </source>
</reference>
<keyword evidence="3" id="KW-0679">Respiratory chain</keyword>
<evidence type="ECO:0000256" key="4">
    <source>
        <dbReference type="ARBA" id="ARBA00022946"/>
    </source>
</evidence>
<dbReference type="InterPro" id="IPR006885">
    <property type="entry name" value="NADH_UbQ_FeS_4_mit-like"/>
</dbReference>
<evidence type="ECO:0000256" key="1">
    <source>
        <dbReference type="ARBA" id="ARBA00004370"/>
    </source>
</evidence>
<evidence type="ECO:0000313" key="8">
    <source>
        <dbReference type="EMBL" id="MBB5986571.1"/>
    </source>
</evidence>
<keyword evidence="6" id="KW-0472">Membrane</keyword>
<evidence type="ECO:0000256" key="5">
    <source>
        <dbReference type="ARBA" id="ARBA00022982"/>
    </source>
</evidence>
<dbReference type="RefSeq" id="WP_184154224.1">
    <property type="nucleotide sequence ID" value="NZ_JACHKA010000001.1"/>
</dbReference>
<dbReference type="Pfam" id="PF04800">
    <property type="entry name" value="NDUS4"/>
    <property type="match status" value="1"/>
</dbReference>
<proteinExistence type="predicted"/>
<evidence type="ECO:0008006" key="10">
    <source>
        <dbReference type="Google" id="ProtNLM"/>
    </source>
</evidence>
<gene>
    <name evidence="8" type="ORF">HNP60_002545</name>
</gene>
<dbReference type="InterPro" id="IPR038532">
    <property type="entry name" value="NDUFS4-like_sf"/>
</dbReference>
<name>A0ABR6NHI4_9SPHN</name>
<evidence type="ECO:0000256" key="6">
    <source>
        <dbReference type="ARBA" id="ARBA00023136"/>
    </source>
</evidence>
<comment type="caution">
    <text evidence="8">The sequence shown here is derived from an EMBL/GenBank/DDBJ whole genome shotgun (WGS) entry which is preliminary data.</text>
</comment>
<dbReference type="Gene3D" id="3.30.160.190">
    <property type="entry name" value="atu1810 like domain"/>
    <property type="match status" value="1"/>
</dbReference>
<accession>A0ABR6NHI4</accession>
<keyword evidence="2" id="KW-0813">Transport</keyword>
<keyword evidence="9" id="KW-1185">Reference proteome</keyword>
<sequence length="145" mass="16083">MSGASRSTRKRLDPSVRGVSPGPCRYGHAPRQSAANDNRGAHPAWGSTFPPDAHTIIEPIRLLGDRVPRKLRDQWRLRFEQKAPAFADPLTGWTGGSDPLVHVGLRFPNAEAAVGYCMRQGLPYTVRAWPGDHNQRHINSEGRSR</sequence>
<evidence type="ECO:0000256" key="3">
    <source>
        <dbReference type="ARBA" id="ARBA00022660"/>
    </source>
</evidence>
<protein>
    <recommendedName>
        <fullName evidence="10">ETC complex I subunit</fullName>
    </recommendedName>
</protein>
<comment type="subcellular location">
    <subcellularLocation>
        <location evidence="1">Membrane</location>
    </subcellularLocation>
</comment>
<feature type="region of interest" description="Disordered" evidence="7">
    <location>
        <begin position="1"/>
        <end position="47"/>
    </location>
</feature>
<keyword evidence="4" id="KW-0809">Transit peptide</keyword>
<dbReference type="EMBL" id="JACHKA010000001">
    <property type="protein sequence ID" value="MBB5986571.1"/>
    <property type="molecule type" value="Genomic_DNA"/>
</dbReference>
<keyword evidence="5" id="KW-0249">Electron transport</keyword>